<accession>A0A8X6SUW8</accession>
<feature type="domain" description="C2H2-type" evidence="8">
    <location>
        <begin position="493"/>
        <end position="520"/>
    </location>
</feature>
<keyword evidence="5" id="KW-0862">Zinc</keyword>
<dbReference type="AlphaFoldDB" id="A0A8X6SUW8"/>
<evidence type="ECO:0000256" key="7">
    <source>
        <dbReference type="PROSITE-ProRule" id="PRU00042"/>
    </source>
</evidence>
<evidence type="ECO:0000256" key="3">
    <source>
        <dbReference type="ARBA" id="ARBA00022737"/>
    </source>
</evidence>
<dbReference type="EMBL" id="BMAU01021322">
    <property type="protein sequence ID" value="GFY13383.1"/>
    <property type="molecule type" value="Genomic_DNA"/>
</dbReference>
<evidence type="ECO:0000259" key="8">
    <source>
        <dbReference type="PROSITE" id="PS50157"/>
    </source>
</evidence>
<gene>
    <name evidence="9" type="primary">ZNF16</name>
    <name evidence="9" type="ORF">TNCV_1802541</name>
</gene>
<keyword evidence="10" id="KW-1185">Reference proteome</keyword>
<keyword evidence="2" id="KW-0479">Metal-binding</keyword>
<keyword evidence="6" id="KW-0539">Nucleus</keyword>
<dbReference type="SUPFAM" id="SSF57667">
    <property type="entry name" value="beta-beta-alpha zinc fingers"/>
    <property type="match status" value="2"/>
</dbReference>
<dbReference type="GO" id="GO:0008270">
    <property type="term" value="F:zinc ion binding"/>
    <property type="evidence" value="ECO:0007669"/>
    <property type="project" value="UniProtKB-KW"/>
</dbReference>
<comment type="subcellular location">
    <subcellularLocation>
        <location evidence="1">Nucleus</location>
    </subcellularLocation>
</comment>
<evidence type="ECO:0000256" key="4">
    <source>
        <dbReference type="ARBA" id="ARBA00022771"/>
    </source>
</evidence>
<dbReference type="PANTHER" id="PTHR24381:SF393">
    <property type="entry name" value="CHROMATIN-LINKED ADAPTOR FOR MSL PROTEINS, ISOFORM B"/>
    <property type="match status" value="1"/>
</dbReference>
<keyword evidence="3" id="KW-0677">Repeat</keyword>
<dbReference type="PROSITE" id="PS50157">
    <property type="entry name" value="ZINC_FINGER_C2H2_2"/>
    <property type="match status" value="2"/>
</dbReference>
<dbReference type="Gene3D" id="3.30.160.60">
    <property type="entry name" value="Classic Zinc Finger"/>
    <property type="match status" value="2"/>
</dbReference>
<dbReference type="PROSITE" id="PS00028">
    <property type="entry name" value="ZINC_FINGER_C2H2_1"/>
    <property type="match status" value="2"/>
</dbReference>
<protein>
    <submittedName>
        <fullName evidence="9">Zinc finger protein 16</fullName>
    </submittedName>
</protein>
<name>A0A8X6SUW8_TRICX</name>
<evidence type="ECO:0000256" key="6">
    <source>
        <dbReference type="ARBA" id="ARBA00023242"/>
    </source>
</evidence>
<sequence length="542" mass="62062">MTPLICLKCNEELLNLHAAEMHDCCSTEIKLEVNNVDKIKLESFHAEQTFDNDRSGIKGTFGVSVEINAEMYGANTFQSYDSSSLPLNNSSTFGHRNEKIPFENCIRIPEKITDRDFKNFERFSKSHSELYKSTATKIYTYENVAVSKYFPANVESVDPSSNIQSHVNDQNIFNCFSKQTFSNEQLDYQNGCSVSNHGFVELKQNGGNEGWFKNSGIDWEQVNASDNRFDMNKFTQKFNFPFTGITLANSKTTKAYTTVHKGQSSTMSDRNDLFNSHKTFDGINLNSNIFLDQDKINNDYSFPSTSLTCAEKCENHAFKAKFPTESEFAVHCDTVLKVDHTSLGQECERVESDASIHSDVSGSKRDMYDKELGFNNSFTKNSQGPSAVKYSQSDQCSKKDCLPVNGKKSYRRLLYHCNECRMIIDEANLIEHKRLHTEEKILNGDECFEILKIRDLTKSKPLHKSACGECFKICSCTKNLRRHRRIHTGEIPYECNQCHWTFNQKNNLTSHKRLHLGTKPLDCCKCLKKFTRKDTLKKHKCI</sequence>
<comment type="caution">
    <text evidence="9">The sequence shown here is derived from an EMBL/GenBank/DDBJ whole genome shotgun (WGS) entry which is preliminary data.</text>
</comment>
<dbReference type="GO" id="GO:0005634">
    <property type="term" value="C:nucleus"/>
    <property type="evidence" value="ECO:0007669"/>
    <property type="project" value="UniProtKB-SubCell"/>
</dbReference>
<evidence type="ECO:0000313" key="10">
    <source>
        <dbReference type="Proteomes" id="UP000887159"/>
    </source>
</evidence>
<proteinExistence type="predicted"/>
<evidence type="ECO:0000256" key="2">
    <source>
        <dbReference type="ARBA" id="ARBA00022723"/>
    </source>
</evidence>
<feature type="domain" description="C2H2-type" evidence="8">
    <location>
        <begin position="465"/>
        <end position="492"/>
    </location>
</feature>
<reference evidence="9" key="1">
    <citation type="submission" date="2020-08" db="EMBL/GenBank/DDBJ databases">
        <title>Multicomponent nature underlies the extraordinary mechanical properties of spider dragline silk.</title>
        <authorList>
            <person name="Kono N."/>
            <person name="Nakamura H."/>
            <person name="Mori M."/>
            <person name="Yoshida Y."/>
            <person name="Ohtoshi R."/>
            <person name="Malay A.D."/>
            <person name="Moran D.A.P."/>
            <person name="Tomita M."/>
            <person name="Numata K."/>
            <person name="Arakawa K."/>
        </authorList>
    </citation>
    <scope>NUCLEOTIDE SEQUENCE</scope>
</reference>
<evidence type="ECO:0000313" key="9">
    <source>
        <dbReference type="EMBL" id="GFY13383.1"/>
    </source>
</evidence>
<evidence type="ECO:0000256" key="1">
    <source>
        <dbReference type="ARBA" id="ARBA00004123"/>
    </source>
</evidence>
<dbReference type="GO" id="GO:0000977">
    <property type="term" value="F:RNA polymerase II transcription regulatory region sequence-specific DNA binding"/>
    <property type="evidence" value="ECO:0007669"/>
    <property type="project" value="TreeGrafter"/>
</dbReference>
<dbReference type="PANTHER" id="PTHR24381">
    <property type="entry name" value="ZINC FINGER PROTEIN"/>
    <property type="match status" value="1"/>
</dbReference>
<dbReference type="FunFam" id="3.30.160.60:FF:000688">
    <property type="entry name" value="zinc finger protein 197 isoform X1"/>
    <property type="match status" value="1"/>
</dbReference>
<keyword evidence="4 7" id="KW-0863">Zinc-finger</keyword>
<evidence type="ECO:0000256" key="5">
    <source>
        <dbReference type="ARBA" id="ARBA00022833"/>
    </source>
</evidence>
<dbReference type="GO" id="GO:0000981">
    <property type="term" value="F:DNA-binding transcription factor activity, RNA polymerase II-specific"/>
    <property type="evidence" value="ECO:0007669"/>
    <property type="project" value="TreeGrafter"/>
</dbReference>
<organism evidence="9 10">
    <name type="scientific">Trichonephila clavipes</name>
    <name type="common">Golden silk orbweaver</name>
    <name type="synonym">Nephila clavipes</name>
    <dbReference type="NCBI Taxonomy" id="2585209"/>
    <lineage>
        <taxon>Eukaryota</taxon>
        <taxon>Metazoa</taxon>
        <taxon>Ecdysozoa</taxon>
        <taxon>Arthropoda</taxon>
        <taxon>Chelicerata</taxon>
        <taxon>Arachnida</taxon>
        <taxon>Araneae</taxon>
        <taxon>Araneomorphae</taxon>
        <taxon>Entelegynae</taxon>
        <taxon>Araneoidea</taxon>
        <taxon>Nephilidae</taxon>
        <taxon>Trichonephila</taxon>
    </lineage>
</organism>
<dbReference type="Proteomes" id="UP000887159">
    <property type="component" value="Unassembled WGS sequence"/>
</dbReference>
<dbReference type="SMART" id="SM00355">
    <property type="entry name" value="ZnF_C2H2"/>
    <property type="match status" value="4"/>
</dbReference>
<dbReference type="InterPro" id="IPR036236">
    <property type="entry name" value="Znf_C2H2_sf"/>
</dbReference>
<dbReference type="InterPro" id="IPR013087">
    <property type="entry name" value="Znf_C2H2_type"/>
</dbReference>